<name>A0A1A0QPN7_MYCPR</name>
<organism evidence="2 3">
    <name type="scientific">Mycolicibacterium peregrinum</name>
    <name type="common">Mycobacterium peregrinum</name>
    <dbReference type="NCBI Taxonomy" id="43304"/>
    <lineage>
        <taxon>Bacteria</taxon>
        <taxon>Bacillati</taxon>
        <taxon>Actinomycetota</taxon>
        <taxon>Actinomycetes</taxon>
        <taxon>Mycobacteriales</taxon>
        <taxon>Mycobacteriaceae</taxon>
        <taxon>Mycolicibacterium</taxon>
    </lineage>
</organism>
<accession>A0A1A0QPN7</accession>
<dbReference type="RefSeq" id="WP_064936193.1">
    <property type="nucleotide sequence ID" value="NZ_LZSO01000041.1"/>
</dbReference>
<dbReference type="EMBL" id="LZSO01000041">
    <property type="protein sequence ID" value="OBB24116.1"/>
    <property type="molecule type" value="Genomic_DNA"/>
</dbReference>
<proteinExistence type="predicted"/>
<evidence type="ECO:0000313" key="2">
    <source>
        <dbReference type="EMBL" id="OBB24116.1"/>
    </source>
</evidence>
<dbReference type="STRING" id="43304.GCA_001403655_00314"/>
<dbReference type="Pfam" id="PF12697">
    <property type="entry name" value="Abhydrolase_6"/>
    <property type="match status" value="1"/>
</dbReference>
<dbReference type="PANTHER" id="PTHR43798">
    <property type="entry name" value="MONOACYLGLYCEROL LIPASE"/>
    <property type="match status" value="1"/>
</dbReference>
<comment type="caution">
    <text evidence="2">The sequence shown here is derived from an EMBL/GenBank/DDBJ whole genome shotgun (WGS) entry which is preliminary data.</text>
</comment>
<dbReference type="Gene3D" id="3.40.50.1820">
    <property type="entry name" value="alpha/beta hydrolase"/>
    <property type="match status" value="1"/>
</dbReference>
<dbReference type="OrthoDB" id="7185741at2"/>
<reference evidence="3" key="1">
    <citation type="submission" date="2016-06" db="EMBL/GenBank/DDBJ databases">
        <authorList>
            <person name="Sutton G."/>
            <person name="Brinkac L."/>
            <person name="Sanka R."/>
            <person name="Adams M."/>
            <person name="Lau E."/>
            <person name="Mehaffy C."/>
            <person name="Tameris M."/>
            <person name="Hatherill M."/>
            <person name="Hanekom W."/>
            <person name="Mahomed H."/>
            <person name="Mcshane H."/>
        </authorList>
    </citation>
    <scope>NUCLEOTIDE SEQUENCE [LARGE SCALE GENOMIC DNA]</scope>
    <source>
        <strain evidence="3">852002-51209_SCH5440388</strain>
    </source>
</reference>
<evidence type="ECO:0000313" key="3">
    <source>
        <dbReference type="Proteomes" id="UP000093902"/>
    </source>
</evidence>
<feature type="domain" description="AB hydrolase-1" evidence="1">
    <location>
        <begin position="46"/>
        <end position="290"/>
    </location>
</feature>
<dbReference type="PANTHER" id="PTHR43798:SF33">
    <property type="entry name" value="HYDROLASE, PUTATIVE (AFU_ORTHOLOGUE AFUA_2G14860)-RELATED"/>
    <property type="match status" value="1"/>
</dbReference>
<dbReference type="GO" id="GO:0003824">
    <property type="term" value="F:catalytic activity"/>
    <property type="evidence" value="ECO:0007669"/>
    <property type="project" value="UniProtKB-ARBA"/>
</dbReference>
<evidence type="ECO:0000259" key="1">
    <source>
        <dbReference type="Pfam" id="PF12697"/>
    </source>
</evidence>
<dbReference type="AlphaFoldDB" id="A0A1A0QPN7"/>
<dbReference type="InterPro" id="IPR050266">
    <property type="entry name" value="AB_hydrolase_sf"/>
</dbReference>
<dbReference type="SUPFAM" id="SSF53474">
    <property type="entry name" value="alpha/beta-Hydrolases"/>
    <property type="match status" value="1"/>
</dbReference>
<dbReference type="Proteomes" id="UP000093902">
    <property type="component" value="Unassembled WGS sequence"/>
</dbReference>
<protein>
    <recommendedName>
        <fullName evidence="1">AB hydrolase-1 domain-containing protein</fullName>
    </recommendedName>
</protein>
<dbReference type="InterPro" id="IPR000073">
    <property type="entry name" value="AB_hydrolase_1"/>
</dbReference>
<gene>
    <name evidence="2" type="ORF">A5792_30310</name>
</gene>
<dbReference type="GO" id="GO:0016020">
    <property type="term" value="C:membrane"/>
    <property type="evidence" value="ECO:0007669"/>
    <property type="project" value="TreeGrafter"/>
</dbReference>
<dbReference type="InterPro" id="IPR029058">
    <property type="entry name" value="AB_hydrolase_fold"/>
</dbReference>
<sequence length="308" mass="33498">MANEPRAARTFETSPFGTIAFAQTTDGRRLQYMTTHPSGDCQEFIVVFESGLGVAHTFWGLVQPEVAERTQTVVYCRAGYGKSDVDFELRTVERMASDLGAVIDAVTAPRPRAKVILVGHSVGAAIIQAYAAQDRSARIAGMVFVDGACTDVASLRSRRYRLALQAYAIATQALARLGATRWLVGKLVDPVLPAAYAAEARHYELTIAATRNQARETRGWVEALSAPYIRHPLPDVPVIVLSGNRISRLLSKTHRAILASHRKLASRAPQGRHIAIDAGHNIPLDRPHAITTAIADIIDTLTAFNGRN</sequence>